<dbReference type="GO" id="GO:0008237">
    <property type="term" value="F:metallopeptidase activity"/>
    <property type="evidence" value="ECO:0007669"/>
    <property type="project" value="UniProtKB-KW"/>
</dbReference>
<reference evidence="3 4" key="1">
    <citation type="submission" date="2020-10" db="EMBL/GenBank/DDBJ databases">
        <title>Draft genome sequences of plant-associated actinobacteria.</title>
        <authorList>
            <person name="Tarlachkov S.V."/>
            <person name="Starodumova I.P."/>
            <person name="Dorofeeva L.V."/>
            <person name="Prisyazhnaya N.V."/>
            <person name="Roubtsova T.V."/>
            <person name="Chizhov V.N."/>
            <person name="Nadler S.A."/>
            <person name="Subbotin S.A."/>
            <person name="Evtushenko L.I."/>
        </authorList>
    </citation>
    <scope>NUCLEOTIDE SEQUENCE [LARGE SCALE GENOMIC DNA]</scope>
    <source>
        <strain evidence="3 4">VKM Ac-2886</strain>
    </source>
</reference>
<protein>
    <submittedName>
        <fullName evidence="3">CPBP family intramembrane metalloprotease</fullName>
    </submittedName>
</protein>
<keyword evidence="3" id="KW-0378">Hydrolase</keyword>
<keyword evidence="1" id="KW-0812">Transmembrane</keyword>
<dbReference type="AlphaFoldDB" id="A0A8I0SFR9"/>
<accession>A0A8I0SFR9</accession>
<keyword evidence="1" id="KW-1133">Transmembrane helix</keyword>
<comment type="caution">
    <text evidence="3">The sequence shown here is derived from an EMBL/GenBank/DDBJ whole genome shotgun (WGS) entry which is preliminary data.</text>
</comment>
<feature type="transmembrane region" description="Helical" evidence="1">
    <location>
        <begin position="85"/>
        <end position="106"/>
    </location>
</feature>
<keyword evidence="1" id="KW-0472">Membrane</keyword>
<dbReference type="Pfam" id="PF02517">
    <property type="entry name" value="Rce1-like"/>
    <property type="match status" value="1"/>
</dbReference>
<keyword evidence="4" id="KW-1185">Reference proteome</keyword>
<sequence>MLAVLFPVLTVVVPLVGESYVLGKLTLFMIVPAILLIVVRKSVRITWRKDASRWWAPAVVVLVWTLLSQIAPWNPVFDSARSDPSLILTAAIATAITAGVGEELFYRRWLQTRLEAALGAWPGIVVASLAFALMHLGSHGSGAPVLDVARVIVIQGSFGMFVGVMWWRYRNLTAIILIHIISNGWAVAAVLL</sequence>
<keyword evidence="3" id="KW-0645">Protease</keyword>
<evidence type="ECO:0000313" key="3">
    <source>
        <dbReference type="EMBL" id="MBF4629607.1"/>
    </source>
</evidence>
<feature type="transmembrane region" description="Helical" evidence="1">
    <location>
        <begin position="27"/>
        <end position="43"/>
    </location>
</feature>
<keyword evidence="3" id="KW-0482">Metalloprotease</keyword>
<evidence type="ECO:0000256" key="1">
    <source>
        <dbReference type="SAM" id="Phobius"/>
    </source>
</evidence>
<dbReference type="InterPro" id="IPR003675">
    <property type="entry name" value="Rce1/LyrA-like_dom"/>
</dbReference>
<feature type="transmembrane region" description="Helical" evidence="1">
    <location>
        <begin position="174"/>
        <end position="191"/>
    </location>
</feature>
<evidence type="ECO:0000313" key="4">
    <source>
        <dbReference type="Proteomes" id="UP000634579"/>
    </source>
</evidence>
<organism evidence="3 4">
    <name type="scientific">Clavibacter phaseoli</name>
    <dbReference type="NCBI Taxonomy" id="1734031"/>
    <lineage>
        <taxon>Bacteria</taxon>
        <taxon>Bacillati</taxon>
        <taxon>Actinomycetota</taxon>
        <taxon>Actinomycetes</taxon>
        <taxon>Micrococcales</taxon>
        <taxon>Microbacteriaceae</taxon>
        <taxon>Clavibacter</taxon>
    </lineage>
</organism>
<feature type="transmembrane region" description="Helical" evidence="1">
    <location>
        <begin position="55"/>
        <end position="73"/>
    </location>
</feature>
<feature type="transmembrane region" description="Helical" evidence="1">
    <location>
        <begin position="118"/>
        <end position="136"/>
    </location>
</feature>
<name>A0A8I0SFR9_9MICO</name>
<dbReference type="EMBL" id="JADKRP010000001">
    <property type="protein sequence ID" value="MBF4629607.1"/>
    <property type="molecule type" value="Genomic_DNA"/>
</dbReference>
<dbReference type="GO" id="GO:0004175">
    <property type="term" value="F:endopeptidase activity"/>
    <property type="evidence" value="ECO:0007669"/>
    <property type="project" value="UniProtKB-ARBA"/>
</dbReference>
<dbReference type="Proteomes" id="UP000634579">
    <property type="component" value="Unassembled WGS sequence"/>
</dbReference>
<gene>
    <name evidence="3" type="ORF">ITJ42_00065</name>
</gene>
<dbReference type="PANTHER" id="PTHR43592:SF15">
    <property type="entry name" value="CAAX AMINO TERMINAL PROTEASE FAMILY PROTEIN"/>
    <property type="match status" value="1"/>
</dbReference>
<feature type="domain" description="CAAX prenyl protease 2/Lysostaphin resistance protein A-like" evidence="2">
    <location>
        <begin position="86"/>
        <end position="184"/>
    </location>
</feature>
<proteinExistence type="predicted"/>
<feature type="transmembrane region" description="Helical" evidence="1">
    <location>
        <begin position="148"/>
        <end position="167"/>
    </location>
</feature>
<dbReference type="GO" id="GO:0080120">
    <property type="term" value="P:CAAX-box protein maturation"/>
    <property type="evidence" value="ECO:0007669"/>
    <property type="project" value="UniProtKB-ARBA"/>
</dbReference>
<evidence type="ECO:0000259" key="2">
    <source>
        <dbReference type="Pfam" id="PF02517"/>
    </source>
</evidence>
<dbReference type="GO" id="GO:0006508">
    <property type="term" value="P:proteolysis"/>
    <property type="evidence" value="ECO:0007669"/>
    <property type="project" value="UniProtKB-KW"/>
</dbReference>
<dbReference type="PANTHER" id="PTHR43592">
    <property type="entry name" value="CAAX AMINO TERMINAL PROTEASE"/>
    <property type="match status" value="1"/>
</dbReference>